<feature type="region of interest" description="Disordered" evidence="1">
    <location>
        <begin position="75"/>
        <end position="97"/>
    </location>
</feature>
<evidence type="ECO:0000256" key="3">
    <source>
        <dbReference type="SAM" id="SignalP"/>
    </source>
</evidence>
<evidence type="ECO:0000313" key="4">
    <source>
        <dbReference type="EMBL" id="AGF78519.1"/>
    </source>
</evidence>
<evidence type="ECO:0000313" key="5">
    <source>
        <dbReference type="Proteomes" id="UP000011721"/>
    </source>
</evidence>
<keyword evidence="5" id="KW-1185">Reference proteome</keyword>
<dbReference type="HOGENOM" id="CLU_2342232_0_0_7"/>
<feature type="chain" id="PRO_5004015838" evidence="3">
    <location>
        <begin position="24"/>
        <end position="97"/>
    </location>
</feature>
<evidence type="ECO:0000256" key="1">
    <source>
        <dbReference type="SAM" id="MobiDB-lite"/>
    </source>
</evidence>
<sequence>MKIYHSTCLFCLSFVFIPATAFAYVGPGTGLSAIGSLLALIFAVVVAILGFLWFPIKRLLRKKNVYANESLEERLEQAPMNRDAAEDNPSNSDKPNQ</sequence>
<accession>M1NFV0</accession>
<dbReference type="AlphaFoldDB" id="M1NFV0"/>
<dbReference type="STRING" id="1167006.UWK_01969"/>
<dbReference type="EMBL" id="CP003985">
    <property type="protein sequence ID" value="AGF78519.1"/>
    <property type="molecule type" value="Genomic_DNA"/>
</dbReference>
<feature type="signal peptide" evidence="3">
    <location>
        <begin position="1"/>
        <end position="23"/>
    </location>
</feature>
<dbReference type="RefSeq" id="WP_015404210.1">
    <property type="nucleotide sequence ID" value="NC_020304.1"/>
</dbReference>
<keyword evidence="3" id="KW-0732">Signal</keyword>
<dbReference type="eggNOG" id="ENOG5033C59">
    <property type="taxonomic scope" value="Bacteria"/>
</dbReference>
<reference evidence="5" key="1">
    <citation type="journal article" date="2013" name="Stand. Genomic Sci.">
        <title>Complete genome sequence of Desulfocapsa sulfexigens, a marine deltaproteobacterium specialized in disproportionating inorganic sulfur compounds.</title>
        <authorList>
            <person name="Finster K.W."/>
            <person name="Kjeldsen K.U."/>
            <person name="Kube M."/>
            <person name="Reinhardt R."/>
            <person name="Mussmann M."/>
            <person name="Amann R."/>
            <person name="Schreiber L."/>
        </authorList>
    </citation>
    <scope>NUCLEOTIDE SEQUENCE [LARGE SCALE GENOMIC DNA]</scope>
    <source>
        <strain evidence="5">DSM 10523 / SB164P1</strain>
    </source>
</reference>
<organism evidence="4 5">
    <name type="scientific">Desulfocapsa sulfexigens (strain DSM 10523 / SB164P1)</name>
    <dbReference type="NCBI Taxonomy" id="1167006"/>
    <lineage>
        <taxon>Bacteria</taxon>
        <taxon>Pseudomonadati</taxon>
        <taxon>Thermodesulfobacteriota</taxon>
        <taxon>Desulfobulbia</taxon>
        <taxon>Desulfobulbales</taxon>
        <taxon>Desulfocapsaceae</taxon>
        <taxon>Desulfocapsa</taxon>
    </lineage>
</organism>
<evidence type="ECO:0000256" key="2">
    <source>
        <dbReference type="SAM" id="Phobius"/>
    </source>
</evidence>
<keyword evidence="2" id="KW-0472">Membrane</keyword>
<feature type="compositionally biased region" description="Polar residues" evidence="1">
    <location>
        <begin position="88"/>
        <end position="97"/>
    </location>
</feature>
<name>M1NFV0_DESSD</name>
<protein>
    <submittedName>
        <fullName evidence="4">Uncharacterized protein</fullName>
    </submittedName>
</protein>
<keyword evidence="2" id="KW-0812">Transmembrane</keyword>
<feature type="transmembrane region" description="Helical" evidence="2">
    <location>
        <begin position="33"/>
        <end position="54"/>
    </location>
</feature>
<dbReference type="Proteomes" id="UP000011721">
    <property type="component" value="Chromosome"/>
</dbReference>
<keyword evidence="2" id="KW-1133">Transmembrane helix</keyword>
<gene>
    <name evidence="4" type="ordered locus">UWK_01969</name>
</gene>
<dbReference type="KEGG" id="dsf:UWK_01969"/>
<proteinExistence type="predicted"/>